<sequence>MRKLLTRTAAAAIMTVAAFGLGGGIASADVIDTVEVPSHPTGADYVNAWNESGGLAGAGAAGLVSSAWAGAFPSIAQGAMGGLG</sequence>
<evidence type="ECO:0000313" key="1">
    <source>
        <dbReference type="EMBL" id="PXY31640.1"/>
    </source>
</evidence>
<dbReference type="Proteomes" id="UP000249915">
    <property type="component" value="Unassembled WGS sequence"/>
</dbReference>
<dbReference type="OrthoDB" id="3638804at2"/>
<dbReference type="RefSeq" id="WP_112279667.1">
    <property type="nucleotide sequence ID" value="NZ_MASW01000001.1"/>
</dbReference>
<proteinExistence type="predicted"/>
<comment type="caution">
    <text evidence="1">The sequence shown here is derived from an EMBL/GenBank/DDBJ whole genome shotgun (WGS) entry which is preliminary data.</text>
</comment>
<accession>A0A2V4B8R5</accession>
<dbReference type="EMBL" id="MASW01000001">
    <property type="protein sequence ID" value="PXY31640.1"/>
    <property type="molecule type" value="Genomic_DNA"/>
</dbReference>
<reference evidence="1 2" key="1">
    <citation type="submission" date="2016-07" db="EMBL/GenBank/DDBJ databases">
        <title>Draft genome sequence of Prauserella muralis DSM 45305, isolated from a mould-covered wall in an indoor environment.</title>
        <authorList>
            <person name="Ruckert C."/>
            <person name="Albersmeier A."/>
            <person name="Jiang C.-L."/>
            <person name="Jiang Y."/>
            <person name="Kalinowski J."/>
            <person name="Schneider O."/>
            <person name="Winkler A."/>
            <person name="Zotchev S.B."/>
        </authorList>
    </citation>
    <scope>NUCLEOTIDE SEQUENCE [LARGE SCALE GENOMIC DNA]</scope>
    <source>
        <strain evidence="1 2">DSM 45305</strain>
    </source>
</reference>
<keyword evidence="2" id="KW-1185">Reference proteome</keyword>
<name>A0A2V4B8R5_9PSEU</name>
<dbReference type="AlphaFoldDB" id="A0A2V4B8R5"/>
<organism evidence="1 2">
    <name type="scientific">Prauserella muralis</name>
    <dbReference type="NCBI Taxonomy" id="588067"/>
    <lineage>
        <taxon>Bacteria</taxon>
        <taxon>Bacillati</taxon>
        <taxon>Actinomycetota</taxon>
        <taxon>Actinomycetes</taxon>
        <taxon>Pseudonocardiales</taxon>
        <taxon>Pseudonocardiaceae</taxon>
        <taxon>Prauserella</taxon>
    </lineage>
</organism>
<gene>
    <name evidence="1" type="ORF">BAY60_04540</name>
</gene>
<protein>
    <submittedName>
        <fullName evidence="1">Uncharacterized protein</fullName>
    </submittedName>
</protein>
<evidence type="ECO:0000313" key="2">
    <source>
        <dbReference type="Proteomes" id="UP000249915"/>
    </source>
</evidence>